<feature type="non-terminal residue" evidence="1">
    <location>
        <position position="1"/>
    </location>
</feature>
<organism evidence="1">
    <name type="scientific">marine metagenome</name>
    <dbReference type="NCBI Taxonomy" id="408172"/>
    <lineage>
        <taxon>unclassified sequences</taxon>
        <taxon>metagenomes</taxon>
        <taxon>ecological metagenomes</taxon>
    </lineage>
</organism>
<gene>
    <name evidence="1" type="ORF">METZ01_LOCUS380513</name>
</gene>
<dbReference type="AlphaFoldDB" id="A0A382U026"/>
<reference evidence="1" key="1">
    <citation type="submission" date="2018-05" db="EMBL/GenBank/DDBJ databases">
        <authorList>
            <person name="Lanie J.A."/>
            <person name="Ng W.-L."/>
            <person name="Kazmierczak K.M."/>
            <person name="Andrzejewski T.M."/>
            <person name="Davidsen T.M."/>
            <person name="Wayne K.J."/>
            <person name="Tettelin H."/>
            <person name="Glass J.I."/>
            <person name="Rusch D."/>
            <person name="Podicherti R."/>
            <person name="Tsui H.-C.T."/>
            <person name="Winkler M.E."/>
        </authorList>
    </citation>
    <scope>NUCLEOTIDE SEQUENCE</scope>
</reference>
<name>A0A382U026_9ZZZZ</name>
<evidence type="ECO:0000313" key="1">
    <source>
        <dbReference type="EMBL" id="SVD27659.1"/>
    </source>
</evidence>
<sequence length="272" mass="27936">MAFVNQGRQTGTGGVLYYYYNGSNSGFYMGGANHNDEHCGGCGSGIGYTYNDVKKIQFSNDGYSVSGVTLPGNSAHGVGVASLTHGYHCARGAGNTIERFSFASQSGATASVGTLSTSGYYTSGHSSDSNGYMTGLGNIYKFSFASSSSGPDVGNLTTSTTWKSGSSSSSHGYTCGGSNTNVIERFAYANEAQANDVGDLAYTTQEWAGGTDSNQERGYAYGGGQTVRFNFASSSPGTDVGNLNDNYTSRGTGMSSTTSCYAAGGAVHGTVI</sequence>
<accession>A0A382U026</accession>
<protein>
    <submittedName>
        <fullName evidence="1">Uncharacterized protein</fullName>
    </submittedName>
</protein>
<feature type="non-terminal residue" evidence="1">
    <location>
        <position position="272"/>
    </location>
</feature>
<proteinExistence type="predicted"/>
<dbReference type="EMBL" id="UINC01140485">
    <property type="protein sequence ID" value="SVD27659.1"/>
    <property type="molecule type" value="Genomic_DNA"/>
</dbReference>